<proteinExistence type="predicted"/>
<keyword evidence="1" id="KW-0238">DNA-binding</keyword>
<dbReference type="GeneID" id="83056276"/>
<dbReference type="Gene3D" id="1.10.260.40">
    <property type="entry name" value="lambda repressor-like DNA-binding domains"/>
    <property type="match status" value="1"/>
</dbReference>
<dbReference type="PANTHER" id="PTHR46558">
    <property type="entry name" value="TRACRIPTIONAL REGULATORY PROTEIN-RELATED-RELATED"/>
    <property type="match status" value="1"/>
</dbReference>
<name>A0A1B2I125_9BACT</name>
<dbReference type="InterPro" id="IPR010982">
    <property type="entry name" value="Lambda_DNA-bd_dom_sf"/>
</dbReference>
<dbReference type="Proteomes" id="UP000093044">
    <property type="component" value="Chromosome"/>
</dbReference>
<dbReference type="RefSeq" id="WP_066741557.1">
    <property type="nucleotide sequence ID" value="NZ_CALCLR010000027.1"/>
</dbReference>
<dbReference type="GO" id="GO:0003677">
    <property type="term" value="F:DNA binding"/>
    <property type="evidence" value="ECO:0007669"/>
    <property type="project" value="UniProtKB-KW"/>
</dbReference>
<dbReference type="CDD" id="cd00093">
    <property type="entry name" value="HTH_XRE"/>
    <property type="match status" value="1"/>
</dbReference>
<evidence type="ECO:0000313" key="3">
    <source>
        <dbReference type="Proteomes" id="UP000093044"/>
    </source>
</evidence>
<organism evidence="2 3">
    <name type="scientific">Cloacibacillus porcorum</name>
    <dbReference type="NCBI Taxonomy" id="1197717"/>
    <lineage>
        <taxon>Bacteria</taxon>
        <taxon>Thermotogati</taxon>
        <taxon>Synergistota</taxon>
        <taxon>Synergistia</taxon>
        <taxon>Synergistales</taxon>
        <taxon>Synergistaceae</taxon>
        <taxon>Cloacibacillus</taxon>
    </lineage>
</organism>
<accession>A0A1B2I125</accession>
<reference evidence="2" key="1">
    <citation type="submission" date="2016-08" db="EMBL/GenBank/DDBJ databases">
        <title>Complete genome of Cloacibacillus porcorum.</title>
        <authorList>
            <person name="Looft T."/>
            <person name="Bayles D.O."/>
            <person name="Alt D.P."/>
        </authorList>
    </citation>
    <scope>NUCLEOTIDE SEQUENCE [LARGE SCALE GENOMIC DNA]</scope>
    <source>
        <strain evidence="2">CL-84</strain>
    </source>
</reference>
<dbReference type="InterPro" id="IPR001387">
    <property type="entry name" value="Cro/C1-type_HTH"/>
</dbReference>
<gene>
    <name evidence="2" type="ORF">BED41_00220</name>
</gene>
<sequence>MIGDVVRKYRKLRGLTQPQLCEILNIHQTHISKIEQNKRCPSVELLAEIRKVLDIPLMELWRDENTEKVFSDGLRVGSPSTSGEFWDAETLEDAVAGVMAQLDDIQKEKVLDYARGQLEVKRAKELIKIYRNS</sequence>
<dbReference type="SUPFAM" id="SSF47413">
    <property type="entry name" value="lambda repressor-like DNA-binding domains"/>
    <property type="match status" value="1"/>
</dbReference>
<keyword evidence="3" id="KW-1185">Reference proteome</keyword>
<dbReference type="OrthoDB" id="965709at2"/>
<protein>
    <submittedName>
        <fullName evidence="2">Uncharacterized protein</fullName>
    </submittedName>
</protein>
<dbReference type="SMART" id="SM00530">
    <property type="entry name" value="HTH_XRE"/>
    <property type="match status" value="1"/>
</dbReference>
<evidence type="ECO:0000256" key="1">
    <source>
        <dbReference type="ARBA" id="ARBA00023125"/>
    </source>
</evidence>
<dbReference type="PROSITE" id="PS50943">
    <property type="entry name" value="HTH_CROC1"/>
    <property type="match status" value="1"/>
</dbReference>
<dbReference type="PANTHER" id="PTHR46558:SF3">
    <property type="entry name" value="TRANSCRIPTIONAL REGULATOR"/>
    <property type="match status" value="1"/>
</dbReference>
<dbReference type="EMBL" id="CP016757">
    <property type="protein sequence ID" value="ANZ43668.1"/>
    <property type="molecule type" value="Genomic_DNA"/>
</dbReference>
<dbReference type="AlphaFoldDB" id="A0A1B2I125"/>
<dbReference type="Pfam" id="PF01381">
    <property type="entry name" value="HTH_3"/>
    <property type="match status" value="1"/>
</dbReference>
<evidence type="ECO:0000313" key="2">
    <source>
        <dbReference type="EMBL" id="ANZ43668.1"/>
    </source>
</evidence>
<dbReference type="KEGG" id="cpor:BED41_00220"/>